<dbReference type="Proteomes" id="UP000076798">
    <property type="component" value="Unassembled WGS sequence"/>
</dbReference>
<comment type="similarity">
    <text evidence="3">Belongs to the alpha-ketoglutarate dehydrogenase component 4 family.</text>
</comment>
<keyword evidence="5" id="KW-1185">Reference proteome</keyword>
<evidence type="ECO:0000256" key="1">
    <source>
        <dbReference type="ARBA" id="ARBA00004173"/>
    </source>
</evidence>
<keyword evidence="2" id="KW-0496">Mitochondrion</keyword>
<gene>
    <name evidence="4" type="ORF">SISSUDRAFT_1060045</name>
</gene>
<name>A0A166FIX4_9AGAM</name>
<dbReference type="InterPro" id="IPR020373">
    <property type="entry name" value="Kgd4/YMR-31"/>
</dbReference>
<comment type="subcellular location">
    <subcellularLocation>
        <location evidence="1">Mitochondrion</location>
    </subcellularLocation>
</comment>
<organism evidence="4 5">
    <name type="scientific">Sistotremastrum suecicum HHB10207 ss-3</name>
    <dbReference type="NCBI Taxonomy" id="1314776"/>
    <lineage>
        <taxon>Eukaryota</taxon>
        <taxon>Fungi</taxon>
        <taxon>Dikarya</taxon>
        <taxon>Basidiomycota</taxon>
        <taxon>Agaricomycotina</taxon>
        <taxon>Agaricomycetes</taxon>
        <taxon>Sistotremastrales</taxon>
        <taxon>Sistotremastraceae</taxon>
        <taxon>Sistotremastrum</taxon>
    </lineage>
</organism>
<reference evidence="4 5" key="1">
    <citation type="journal article" date="2016" name="Mol. Biol. Evol.">
        <title>Comparative Genomics of Early-Diverging Mushroom-Forming Fungi Provides Insights into the Origins of Lignocellulose Decay Capabilities.</title>
        <authorList>
            <person name="Nagy L.G."/>
            <person name="Riley R."/>
            <person name="Tritt A."/>
            <person name="Adam C."/>
            <person name="Daum C."/>
            <person name="Floudas D."/>
            <person name="Sun H."/>
            <person name="Yadav J.S."/>
            <person name="Pangilinan J."/>
            <person name="Larsson K.H."/>
            <person name="Matsuura K."/>
            <person name="Barry K."/>
            <person name="Labutti K."/>
            <person name="Kuo R."/>
            <person name="Ohm R.A."/>
            <person name="Bhattacharya S.S."/>
            <person name="Shirouzu T."/>
            <person name="Yoshinaga Y."/>
            <person name="Martin F.M."/>
            <person name="Grigoriev I.V."/>
            <person name="Hibbett D.S."/>
        </authorList>
    </citation>
    <scope>NUCLEOTIDE SEQUENCE [LARGE SCALE GENOMIC DNA]</scope>
    <source>
        <strain evidence="4 5">HHB10207 ss-3</strain>
    </source>
</reference>
<proteinExistence type="inferred from homology"/>
<accession>A0A166FIX4</accession>
<dbReference type="GO" id="GO:0006103">
    <property type="term" value="P:2-oxoglutarate metabolic process"/>
    <property type="evidence" value="ECO:0007669"/>
    <property type="project" value="InterPro"/>
</dbReference>
<evidence type="ECO:0000256" key="3">
    <source>
        <dbReference type="ARBA" id="ARBA00043970"/>
    </source>
</evidence>
<evidence type="ECO:0000313" key="5">
    <source>
        <dbReference type="Proteomes" id="UP000076798"/>
    </source>
</evidence>
<dbReference type="OrthoDB" id="2116030at2759"/>
<dbReference type="GO" id="GO:0005739">
    <property type="term" value="C:mitochondrion"/>
    <property type="evidence" value="ECO:0007669"/>
    <property type="project" value="UniProtKB-SubCell"/>
</dbReference>
<evidence type="ECO:0000256" key="2">
    <source>
        <dbReference type="ARBA" id="ARBA00023128"/>
    </source>
</evidence>
<evidence type="ECO:0000313" key="4">
    <source>
        <dbReference type="EMBL" id="KZT40693.1"/>
    </source>
</evidence>
<dbReference type="Pfam" id="PF10937">
    <property type="entry name" value="Kgd4-YMR31"/>
    <property type="match status" value="1"/>
</dbReference>
<dbReference type="EMBL" id="KV428029">
    <property type="protein sequence ID" value="KZT40693.1"/>
    <property type="molecule type" value="Genomic_DNA"/>
</dbReference>
<dbReference type="AlphaFoldDB" id="A0A166FIX4"/>
<protein>
    <submittedName>
        <fullName evidence="4">Uncharacterized protein</fullName>
    </submittedName>
</protein>
<sequence>MKASLQILSERAHRPLIHFLGKRRIPQVAHIAAPHPAGPLEYKEHFDDFLKKFRAEGPKPVELSKSSNVKVYQEFWELPSKYLVGRDLAQWEIEAIEVRP</sequence>